<reference evidence="1" key="1">
    <citation type="submission" date="2019-08" db="EMBL/GenBank/DDBJ databases">
        <title>The genome of the North American firefly Photinus pyralis.</title>
        <authorList>
            <consortium name="Photinus pyralis genome working group"/>
            <person name="Fallon T.R."/>
            <person name="Sander Lower S.E."/>
            <person name="Weng J.-K."/>
        </authorList>
    </citation>
    <scope>NUCLEOTIDE SEQUENCE</scope>
    <source>
        <strain evidence="1">TRF0915ILg1</strain>
        <tissue evidence="1">Whole body</tissue>
    </source>
</reference>
<dbReference type="Pfam" id="PF06477">
    <property type="entry name" value="DUF1091"/>
    <property type="match status" value="1"/>
</dbReference>
<dbReference type="InterPro" id="IPR010512">
    <property type="entry name" value="DUF1091"/>
</dbReference>
<comment type="caution">
    <text evidence="1">The sequence shown here is derived from an EMBL/GenBank/DDBJ whole genome shotgun (WGS) entry which is preliminary data.</text>
</comment>
<proteinExistence type="predicted"/>
<sequence>MSICSEMLSDPFGIFESLMKSANFKFSCPLHKRFYAVTYGILNFSKFPPHIPPGRYRNQIKFFDYSNFVSEIFVDVETVEVIKKWKN</sequence>
<name>A0A8K0GN77_IGNLU</name>
<organism evidence="1 2">
    <name type="scientific">Ignelater luminosus</name>
    <name type="common">Cucubano</name>
    <name type="synonym">Pyrophorus luminosus</name>
    <dbReference type="NCBI Taxonomy" id="2038154"/>
    <lineage>
        <taxon>Eukaryota</taxon>
        <taxon>Metazoa</taxon>
        <taxon>Ecdysozoa</taxon>
        <taxon>Arthropoda</taxon>
        <taxon>Hexapoda</taxon>
        <taxon>Insecta</taxon>
        <taxon>Pterygota</taxon>
        <taxon>Neoptera</taxon>
        <taxon>Endopterygota</taxon>
        <taxon>Coleoptera</taxon>
        <taxon>Polyphaga</taxon>
        <taxon>Elateriformia</taxon>
        <taxon>Elateroidea</taxon>
        <taxon>Elateridae</taxon>
        <taxon>Agrypninae</taxon>
        <taxon>Pyrophorini</taxon>
        <taxon>Ignelater</taxon>
    </lineage>
</organism>
<dbReference type="AlphaFoldDB" id="A0A8K0GN77"/>
<evidence type="ECO:0000313" key="2">
    <source>
        <dbReference type="Proteomes" id="UP000801492"/>
    </source>
</evidence>
<dbReference type="Proteomes" id="UP000801492">
    <property type="component" value="Unassembled WGS sequence"/>
</dbReference>
<keyword evidence="2" id="KW-1185">Reference proteome</keyword>
<dbReference type="OrthoDB" id="6649710at2759"/>
<dbReference type="EMBL" id="VTPC01000932">
    <property type="protein sequence ID" value="KAF2903778.1"/>
    <property type="molecule type" value="Genomic_DNA"/>
</dbReference>
<gene>
    <name evidence="1" type="ORF">ILUMI_02384</name>
</gene>
<protein>
    <submittedName>
        <fullName evidence="1">Uncharacterized protein</fullName>
    </submittedName>
</protein>
<evidence type="ECO:0000313" key="1">
    <source>
        <dbReference type="EMBL" id="KAF2903778.1"/>
    </source>
</evidence>
<accession>A0A8K0GN77</accession>